<dbReference type="EMBL" id="VLLG01000007">
    <property type="protein sequence ID" value="TWI81956.1"/>
    <property type="molecule type" value="Genomic_DNA"/>
</dbReference>
<dbReference type="InterPro" id="IPR008969">
    <property type="entry name" value="CarboxyPept-like_regulatory"/>
</dbReference>
<comment type="similarity">
    <text evidence="10 11">Belongs to the TonB-dependent receptor family.</text>
</comment>
<evidence type="ECO:0000256" key="6">
    <source>
        <dbReference type="ARBA" id="ARBA00023077"/>
    </source>
</evidence>
<dbReference type="Pfam" id="PF13715">
    <property type="entry name" value="CarbopepD_reg_2"/>
    <property type="match status" value="1"/>
</dbReference>
<keyword evidence="2 10" id="KW-0813">Transport</keyword>
<evidence type="ECO:0000256" key="10">
    <source>
        <dbReference type="PROSITE-ProRule" id="PRU01360"/>
    </source>
</evidence>
<organism evidence="15 16">
    <name type="scientific">Chitinophaga japonensis</name>
    <name type="common">Flexibacter japonensis</name>
    <dbReference type="NCBI Taxonomy" id="104662"/>
    <lineage>
        <taxon>Bacteria</taxon>
        <taxon>Pseudomonadati</taxon>
        <taxon>Bacteroidota</taxon>
        <taxon>Chitinophagia</taxon>
        <taxon>Chitinophagales</taxon>
        <taxon>Chitinophagaceae</taxon>
        <taxon>Chitinophaga</taxon>
    </lineage>
</organism>
<dbReference type="Gene3D" id="2.40.170.20">
    <property type="entry name" value="TonB-dependent receptor, beta-barrel domain"/>
    <property type="match status" value="1"/>
</dbReference>
<keyword evidence="8" id="KW-0675">Receptor</keyword>
<dbReference type="Proteomes" id="UP000316778">
    <property type="component" value="Unassembled WGS sequence"/>
</dbReference>
<dbReference type="NCBIfam" id="TIGR04057">
    <property type="entry name" value="SusC_RagA_signa"/>
    <property type="match status" value="1"/>
</dbReference>
<evidence type="ECO:0000256" key="12">
    <source>
        <dbReference type="SAM" id="SignalP"/>
    </source>
</evidence>
<keyword evidence="4 10" id="KW-0812">Transmembrane</keyword>
<reference evidence="15 16" key="1">
    <citation type="journal article" date="2013" name="Stand. Genomic Sci.">
        <title>Genomic Encyclopedia of Type Strains, Phase I: The one thousand microbial genomes (KMG-I) project.</title>
        <authorList>
            <person name="Kyrpides N.C."/>
            <person name="Woyke T."/>
            <person name="Eisen J.A."/>
            <person name="Garrity G."/>
            <person name="Lilburn T.G."/>
            <person name="Beck B.J."/>
            <person name="Whitman W.B."/>
            <person name="Hugenholtz P."/>
            <person name="Klenk H.P."/>
        </authorList>
    </citation>
    <scope>NUCLEOTIDE SEQUENCE [LARGE SCALE GENOMIC DNA]</scope>
    <source>
        <strain evidence="15 16">DSM 13484</strain>
    </source>
</reference>
<evidence type="ECO:0000256" key="3">
    <source>
        <dbReference type="ARBA" id="ARBA00022452"/>
    </source>
</evidence>
<protein>
    <submittedName>
        <fullName evidence="15">TonB-linked SusC/RagA family outer membrane protein</fullName>
    </submittedName>
</protein>
<dbReference type="InterPro" id="IPR012910">
    <property type="entry name" value="Plug_dom"/>
</dbReference>
<feature type="domain" description="TonB-dependent receptor plug" evidence="14">
    <location>
        <begin position="130"/>
        <end position="231"/>
    </location>
</feature>
<dbReference type="PROSITE" id="PS52016">
    <property type="entry name" value="TONB_DEPENDENT_REC_3"/>
    <property type="match status" value="1"/>
</dbReference>
<comment type="subcellular location">
    <subcellularLocation>
        <location evidence="1 10">Cell outer membrane</location>
        <topology evidence="1 10">Multi-pass membrane protein</topology>
    </subcellularLocation>
</comment>
<evidence type="ECO:0000256" key="2">
    <source>
        <dbReference type="ARBA" id="ARBA00022448"/>
    </source>
</evidence>
<dbReference type="GO" id="GO:0009279">
    <property type="term" value="C:cell outer membrane"/>
    <property type="evidence" value="ECO:0007669"/>
    <property type="project" value="UniProtKB-SubCell"/>
</dbReference>
<dbReference type="RefSeq" id="WP_145719011.1">
    <property type="nucleotide sequence ID" value="NZ_BAAAFY010000003.1"/>
</dbReference>
<feature type="chain" id="PRO_5021964462" evidence="12">
    <location>
        <begin position="30"/>
        <end position="1036"/>
    </location>
</feature>
<dbReference type="SUPFAM" id="SSF56935">
    <property type="entry name" value="Porins"/>
    <property type="match status" value="1"/>
</dbReference>
<accession>A0A562SMM8</accession>
<gene>
    <name evidence="15" type="ORF">LX66_5270</name>
</gene>
<dbReference type="InterPro" id="IPR036942">
    <property type="entry name" value="Beta-barrel_TonB_sf"/>
</dbReference>
<evidence type="ECO:0000256" key="4">
    <source>
        <dbReference type="ARBA" id="ARBA00022692"/>
    </source>
</evidence>
<comment type="caution">
    <text evidence="15">The sequence shown here is derived from an EMBL/GenBank/DDBJ whole genome shotgun (WGS) entry which is preliminary data.</text>
</comment>
<dbReference type="Pfam" id="PF07715">
    <property type="entry name" value="Plug"/>
    <property type="match status" value="1"/>
</dbReference>
<keyword evidence="3 10" id="KW-1134">Transmembrane beta strand</keyword>
<name>A0A562SMM8_CHIJA</name>
<dbReference type="Gene3D" id="2.170.130.10">
    <property type="entry name" value="TonB-dependent receptor, plug domain"/>
    <property type="match status" value="1"/>
</dbReference>
<evidence type="ECO:0000256" key="1">
    <source>
        <dbReference type="ARBA" id="ARBA00004571"/>
    </source>
</evidence>
<keyword evidence="7 10" id="KW-0472">Membrane</keyword>
<sequence length="1036" mass="113164">MQTAYKNLQAWAGCGLLFLALVLAGQRAAAQAAKHPLSGKVTAAKDNSPLPGASVAIKGTTTGAITDATGNFSLQVSDNDTLVVSLIGFSRQLVPVKGQTTLTIALADGTTGLDEVVVVGYGTEKRRLNTGAIGSVKGGALEETHTLRVDQALQGQTAGIQVTSNSAQPGESMKVRIRGTGTVGNSDPLYIVDGVPTTDISYLNSSDVASMDVLKDAASAAIYGSRAANGVVIITTKKGRKGSMQVSYDGFYGVQNPARKLPLLNAREFAIIMNEAHINSGQPARFSVEQINALGKGTDWQEAVMNKDAPTTSHTISVSGGSEKSVYSTSLSYMKQDGTIGFEGQSQYERIAFRLNSEHNLYKNIVKFGENFTYTLSNKKGIGVGNIYDNTLRSIVNTSPLFPVYDSAGNYAKSTFNPQEANPVALMDYRNQNKTKTDRILGNAYLEVSPIKGLKLRSDFGLDLKYTNLNSFLPVYDLAANIKNEHSRATQDMNRTTTWNWDNTISYQRDFGKHNASILLGTTANETNAFYVNGYREDVTIPDLDHGIIDNGTGTQRIFGGRSEDALLSYFGRVTYNYAEKYMLTAILRRDGSTKFGANNRFGNFPSVSAGWVASNESFMKTKWLDFLKLRASWGQNGNLPAVYAYNNIESSRFLYMATITSSYLDYYFGSDDTKYVGSAPDRVPNPNLLWETSEQLNFGIDAQLLQDFSLTVDWYRKTTKDWIITAPVPAIAGTEPPTINGGSVKNQGVEIALGYSHNFGDLSLGVNANATFNKNEVIDVPNAEKIIPGEKDVPYVGIDEIYRTQKGYPVGYFYGLRTDGIFQNEAEVQSYTSKEGSLIQPLARPGDVRFVDLNGDGVIDSRDKTMIGNPNPDLSYGLNISLGYKGFDLSVFLYGVSGNQVFDGIRDFASPLSNYTTAILGRWHGEGTSNTLPRVTLADEGNQNWTRSSDLFIKDASFLRVRSINLGYDLKKVLLQQLPVQQLRLYVSGSNLFTFTKYKGMDPEVGYGPYPWVSGVDVGTYPQPRTVIVGLNARF</sequence>
<dbReference type="InterPro" id="IPR037066">
    <property type="entry name" value="Plug_dom_sf"/>
</dbReference>
<dbReference type="PANTHER" id="PTHR30069">
    <property type="entry name" value="TONB-DEPENDENT OUTER MEMBRANE RECEPTOR"/>
    <property type="match status" value="1"/>
</dbReference>
<evidence type="ECO:0000256" key="9">
    <source>
        <dbReference type="ARBA" id="ARBA00023237"/>
    </source>
</evidence>
<evidence type="ECO:0000313" key="16">
    <source>
        <dbReference type="Proteomes" id="UP000316778"/>
    </source>
</evidence>
<dbReference type="OrthoDB" id="9768177at2"/>
<evidence type="ECO:0000256" key="8">
    <source>
        <dbReference type="ARBA" id="ARBA00023170"/>
    </source>
</evidence>
<keyword evidence="6 11" id="KW-0798">TonB box</keyword>
<feature type="signal peptide" evidence="12">
    <location>
        <begin position="1"/>
        <end position="29"/>
    </location>
</feature>
<evidence type="ECO:0000259" key="14">
    <source>
        <dbReference type="Pfam" id="PF07715"/>
    </source>
</evidence>
<dbReference type="InterPro" id="IPR039426">
    <property type="entry name" value="TonB-dep_rcpt-like"/>
</dbReference>
<keyword evidence="16" id="KW-1185">Reference proteome</keyword>
<dbReference type="GO" id="GO:0044718">
    <property type="term" value="P:siderophore transmembrane transport"/>
    <property type="evidence" value="ECO:0007669"/>
    <property type="project" value="TreeGrafter"/>
</dbReference>
<dbReference type="NCBIfam" id="TIGR04056">
    <property type="entry name" value="OMP_RagA_SusC"/>
    <property type="match status" value="1"/>
</dbReference>
<evidence type="ECO:0000256" key="7">
    <source>
        <dbReference type="ARBA" id="ARBA00023136"/>
    </source>
</evidence>
<evidence type="ECO:0000259" key="13">
    <source>
        <dbReference type="Pfam" id="PF00593"/>
    </source>
</evidence>
<evidence type="ECO:0000256" key="5">
    <source>
        <dbReference type="ARBA" id="ARBA00022729"/>
    </source>
</evidence>
<keyword evidence="9 10" id="KW-0998">Cell outer membrane</keyword>
<keyword evidence="5 12" id="KW-0732">Signal</keyword>
<dbReference type="PANTHER" id="PTHR30069:SF29">
    <property type="entry name" value="HEMOGLOBIN AND HEMOGLOBIN-HAPTOGLOBIN-BINDING PROTEIN 1-RELATED"/>
    <property type="match status" value="1"/>
</dbReference>
<dbReference type="SUPFAM" id="SSF49464">
    <property type="entry name" value="Carboxypeptidase regulatory domain-like"/>
    <property type="match status" value="1"/>
</dbReference>
<evidence type="ECO:0000256" key="11">
    <source>
        <dbReference type="RuleBase" id="RU003357"/>
    </source>
</evidence>
<dbReference type="AlphaFoldDB" id="A0A562SMM8"/>
<evidence type="ECO:0000313" key="15">
    <source>
        <dbReference type="EMBL" id="TWI81956.1"/>
    </source>
</evidence>
<proteinExistence type="inferred from homology"/>
<dbReference type="Pfam" id="PF00593">
    <property type="entry name" value="TonB_dep_Rec_b-barrel"/>
    <property type="match status" value="1"/>
</dbReference>
<dbReference type="InterPro" id="IPR023996">
    <property type="entry name" value="TonB-dep_OMP_SusC/RagA"/>
</dbReference>
<dbReference type="GO" id="GO:0015344">
    <property type="term" value="F:siderophore uptake transmembrane transporter activity"/>
    <property type="evidence" value="ECO:0007669"/>
    <property type="project" value="TreeGrafter"/>
</dbReference>
<dbReference type="InterPro" id="IPR023997">
    <property type="entry name" value="TonB-dep_OMP_SusC/RagA_CS"/>
</dbReference>
<feature type="domain" description="TonB-dependent receptor-like beta-barrel" evidence="13">
    <location>
        <begin position="407"/>
        <end position="993"/>
    </location>
</feature>
<dbReference type="Gene3D" id="2.60.40.1120">
    <property type="entry name" value="Carboxypeptidase-like, regulatory domain"/>
    <property type="match status" value="1"/>
</dbReference>
<dbReference type="InterPro" id="IPR000531">
    <property type="entry name" value="Beta-barrel_TonB"/>
</dbReference>